<name>A0A915DMZ5_9BILA</name>
<keyword evidence="1" id="KW-0175">Coiled coil</keyword>
<dbReference type="AlphaFoldDB" id="A0A915DMZ5"/>
<accession>A0A915DMZ5</accession>
<feature type="coiled-coil region" evidence="1">
    <location>
        <begin position="41"/>
        <end position="149"/>
    </location>
</feature>
<dbReference type="Proteomes" id="UP000887574">
    <property type="component" value="Unplaced"/>
</dbReference>
<proteinExistence type="predicted"/>
<evidence type="ECO:0000313" key="4">
    <source>
        <dbReference type="WBParaSite" id="jg21293"/>
    </source>
</evidence>
<feature type="region of interest" description="Disordered" evidence="2">
    <location>
        <begin position="190"/>
        <end position="219"/>
    </location>
</feature>
<evidence type="ECO:0000313" key="3">
    <source>
        <dbReference type="Proteomes" id="UP000887574"/>
    </source>
</evidence>
<evidence type="ECO:0000256" key="2">
    <source>
        <dbReference type="SAM" id="MobiDB-lite"/>
    </source>
</evidence>
<dbReference type="WBParaSite" id="jg21293">
    <property type="protein sequence ID" value="jg21293"/>
    <property type="gene ID" value="jg21293"/>
</dbReference>
<reference evidence="4" key="1">
    <citation type="submission" date="2022-11" db="UniProtKB">
        <authorList>
            <consortium name="WormBaseParasite"/>
        </authorList>
    </citation>
    <scope>IDENTIFICATION</scope>
</reference>
<feature type="compositionally biased region" description="Polar residues" evidence="2">
    <location>
        <begin position="1"/>
        <end position="12"/>
    </location>
</feature>
<evidence type="ECO:0000256" key="1">
    <source>
        <dbReference type="SAM" id="Coils"/>
    </source>
</evidence>
<organism evidence="3 4">
    <name type="scientific">Ditylenchus dipsaci</name>
    <dbReference type="NCBI Taxonomy" id="166011"/>
    <lineage>
        <taxon>Eukaryota</taxon>
        <taxon>Metazoa</taxon>
        <taxon>Ecdysozoa</taxon>
        <taxon>Nematoda</taxon>
        <taxon>Chromadorea</taxon>
        <taxon>Rhabditida</taxon>
        <taxon>Tylenchina</taxon>
        <taxon>Tylenchomorpha</taxon>
        <taxon>Sphaerularioidea</taxon>
        <taxon>Anguinidae</taxon>
        <taxon>Anguininae</taxon>
        <taxon>Ditylenchus</taxon>
    </lineage>
</organism>
<sequence length="247" mass="27439">MGAAGSMTTTGNGAPGEEVGEGGWMTTRDLEDQFMGLKIREADTLAELKEMRQKVMELETQNHVCTNQLRRQDEELKRIKEEKDAIQQAEKEVSKLLKDEQRKLMEAQSEMKEKNVMQRLKYTEALQNIADLKQHIAQHESKNAEKLAQAQLRGSSICDIDDDSIASNRSAGSFGDTNSLASEEMTAFLAEEEDSEDGHSATGDEQELVKSSKMSTNTLRAEVHTVVANGKVAPKVREEPARKGDNL</sequence>
<protein>
    <submittedName>
        <fullName evidence="4">Uncharacterized protein</fullName>
    </submittedName>
</protein>
<keyword evidence="3" id="KW-1185">Reference proteome</keyword>
<feature type="region of interest" description="Disordered" evidence="2">
    <location>
        <begin position="1"/>
        <end position="23"/>
    </location>
</feature>